<evidence type="ECO:0000256" key="2">
    <source>
        <dbReference type="ARBA" id="ARBA00023125"/>
    </source>
</evidence>
<dbReference type="Pfam" id="PF13404">
    <property type="entry name" value="HTH_AsnC-type"/>
    <property type="match status" value="1"/>
</dbReference>
<dbReference type="RefSeq" id="WP_147493795.1">
    <property type="nucleotide sequence ID" value="NZ_CP041659.1"/>
</dbReference>
<dbReference type="InterPro" id="IPR019887">
    <property type="entry name" value="Tscrpt_reg_AsnC/Lrp_C"/>
</dbReference>
<protein>
    <submittedName>
        <fullName evidence="5">Lrp/AsnC family transcriptional regulator</fullName>
    </submittedName>
</protein>
<dbReference type="GO" id="GO:0043565">
    <property type="term" value="F:sequence-specific DNA binding"/>
    <property type="evidence" value="ECO:0007669"/>
    <property type="project" value="InterPro"/>
</dbReference>
<dbReference type="Proteomes" id="UP000321857">
    <property type="component" value="Chromosome"/>
</dbReference>
<dbReference type="PANTHER" id="PTHR30154">
    <property type="entry name" value="LEUCINE-RESPONSIVE REGULATORY PROTEIN"/>
    <property type="match status" value="1"/>
</dbReference>
<sequence>MFDSFDLKLLNAMQADADRTAEELAEVIALSPSAIARRLRRLREVGAIARTVALVSPELASKRLRAMIGIQLHDHAPAAGLADLRDRLQARHEVQMCLEVSGPDDMILLIACADMAEFNLFADAELASNPVVRRYTTSFVKKEIKNQPLLWLTERDFPG</sequence>
<organism evidence="5 6">
    <name type="scientific">Sphingomonas xanthus</name>
    <dbReference type="NCBI Taxonomy" id="2594473"/>
    <lineage>
        <taxon>Bacteria</taxon>
        <taxon>Pseudomonadati</taxon>
        <taxon>Pseudomonadota</taxon>
        <taxon>Alphaproteobacteria</taxon>
        <taxon>Sphingomonadales</taxon>
        <taxon>Sphingomonadaceae</taxon>
        <taxon>Sphingomonas</taxon>
    </lineage>
</organism>
<dbReference type="PANTHER" id="PTHR30154:SF34">
    <property type="entry name" value="TRANSCRIPTIONAL REGULATOR AZLB"/>
    <property type="match status" value="1"/>
</dbReference>
<dbReference type="InterPro" id="IPR019885">
    <property type="entry name" value="Tscrpt_reg_HTH_AsnC-type_CS"/>
</dbReference>
<dbReference type="SMART" id="SM00344">
    <property type="entry name" value="HTH_ASNC"/>
    <property type="match status" value="1"/>
</dbReference>
<dbReference type="InterPro" id="IPR011008">
    <property type="entry name" value="Dimeric_a/b-barrel"/>
</dbReference>
<keyword evidence="3" id="KW-0804">Transcription</keyword>
<dbReference type="InterPro" id="IPR019888">
    <property type="entry name" value="Tscrpt_reg_AsnC-like"/>
</dbReference>
<evidence type="ECO:0000256" key="1">
    <source>
        <dbReference type="ARBA" id="ARBA00023015"/>
    </source>
</evidence>
<evidence type="ECO:0000259" key="4">
    <source>
        <dbReference type="PROSITE" id="PS50956"/>
    </source>
</evidence>
<dbReference type="SUPFAM" id="SSF54909">
    <property type="entry name" value="Dimeric alpha+beta barrel"/>
    <property type="match status" value="1"/>
</dbReference>
<dbReference type="AlphaFoldDB" id="A0A516IR19"/>
<dbReference type="EMBL" id="CP041659">
    <property type="protein sequence ID" value="QDP19342.1"/>
    <property type="molecule type" value="Genomic_DNA"/>
</dbReference>
<dbReference type="Gene3D" id="1.10.10.10">
    <property type="entry name" value="Winged helix-like DNA-binding domain superfamily/Winged helix DNA-binding domain"/>
    <property type="match status" value="1"/>
</dbReference>
<evidence type="ECO:0000313" key="5">
    <source>
        <dbReference type="EMBL" id="QDP19342.1"/>
    </source>
</evidence>
<dbReference type="Pfam" id="PF01037">
    <property type="entry name" value="AsnC_trans_reg"/>
    <property type="match status" value="1"/>
</dbReference>
<dbReference type="PROSITE" id="PS00519">
    <property type="entry name" value="HTH_ASNC_1"/>
    <property type="match status" value="1"/>
</dbReference>
<reference evidence="5 6" key="1">
    <citation type="submission" date="2019-07" db="EMBL/GenBank/DDBJ databases">
        <title>Sphingomonas AE3 Genome sequencing and assembly.</title>
        <authorList>
            <person name="Kim H."/>
        </authorList>
    </citation>
    <scope>NUCLEOTIDE SEQUENCE [LARGE SCALE GENOMIC DNA]</scope>
    <source>
        <strain evidence="5 6">AE3</strain>
    </source>
</reference>
<dbReference type="InterPro" id="IPR036388">
    <property type="entry name" value="WH-like_DNA-bd_sf"/>
</dbReference>
<dbReference type="PRINTS" id="PR00033">
    <property type="entry name" value="HTHASNC"/>
</dbReference>
<name>A0A516IR19_9SPHN</name>
<dbReference type="Gene3D" id="3.30.70.920">
    <property type="match status" value="1"/>
</dbReference>
<evidence type="ECO:0000313" key="6">
    <source>
        <dbReference type="Proteomes" id="UP000321857"/>
    </source>
</evidence>
<dbReference type="PROSITE" id="PS50956">
    <property type="entry name" value="HTH_ASNC_2"/>
    <property type="match status" value="1"/>
</dbReference>
<dbReference type="InterPro" id="IPR036390">
    <property type="entry name" value="WH_DNA-bd_sf"/>
</dbReference>
<feature type="domain" description="HTH asnC-type" evidence="4">
    <location>
        <begin position="2"/>
        <end position="71"/>
    </location>
</feature>
<keyword evidence="1" id="KW-0805">Transcription regulation</keyword>
<dbReference type="GO" id="GO:0005829">
    <property type="term" value="C:cytosol"/>
    <property type="evidence" value="ECO:0007669"/>
    <property type="project" value="TreeGrafter"/>
</dbReference>
<proteinExistence type="predicted"/>
<dbReference type="KEGG" id="sxa:FMM02_04795"/>
<accession>A0A516IR19</accession>
<gene>
    <name evidence="5" type="ORF">FMM02_04795</name>
</gene>
<keyword evidence="2" id="KW-0238">DNA-binding</keyword>
<dbReference type="SUPFAM" id="SSF46785">
    <property type="entry name" value="Winged helix' DNA-binding domain"/>
    <property type="match status" value="1"/>
</dbReference>
<evidence type="ECO:0000256" key="3">
    <source>
        <dbReference type="ARBA" id="ARBA00023163"/>
    </source>
</evidence>
<keyword evidence="6" id="KW-1185">Reference proteome</keyword>
<dbReference type="InterPro" id="IPR000485">
    <property type="entry name" value="AsnC-type_HTH_dom"/>
</dbReference>
<dbReference type="OrthoDB" id="8590699at2"/>
<dbReference type="GO" id="GO:0043200">
    <property type="term" value="P:response to amino acid"/>
    <property type="evidence" value="ECO:0007669"/>
    <property type="project" value="TreeGrafter"/>
</dbReference>